<evidence type="ECO:0000256" key="2">
    <source>
        <dbReference type="ARBA" id="ARBA00022487"/>
    </source>
</evidence>
<dbReference type="AlphaFoldDB" id="A0A5N5QSJ6"/>
<keyword evidence="5 10" id="KW-0732">Signal</keyword>
<evidence type="ECO:0000256" key="3">
    <source>
        <dbReference type="ARBA" id="ARBA00022651"/>
    </source>
</evidence>
<evidence type="ECO:0000256" key="6">
    <source>
        <dbReference type="ARBA" id="ARBA00022801"/>
    </source>
</evidence>
<evidence type="ECO:0000256" key="1">
    <source>
        <dbReference type="ARBA" id="ARBA00006249"/>
    </source>
</evidence>
<dbReference type="PANTHER" id="PTHR33938:SF15">
    <property type="entry name" value="FERULOYL ESTERASE B-RELATED"/>
    <property type="match status" value="1"/>
</dbReference>
<keyword evidence="3" id="KW-0624">Polysaccharide degradation</keyword>
<reference evidence="11 12" key="1">
    <citation type="journal article" date="2019" name="Fungal Biol. Biotechnol.">
        <title>Draft genome sequence of fastidious pathogen Ceratobasidium theobromae, which causes vascular-streak dieback in Theobroma cacao.</title>
        <authorList>
            <person name="Ali S.S."/>
            <person name="Asman A."/>
            <person name="Shao J."/>
            <person name="Firmansyah A.P."/>
            <person name="Susilo A.W."/>
            <person name="Rosmana A."/>
            <person name="McMahon P."/>
            <person name="Junaid M."/>
            <person name="Guest D."/>
            <person name="Kheng T.Y."/>
            <person name="Meinhardt L.W."/>
            <person name="Bailey B.A."/>
        </authorList>
    </citation>
    <scope>NUCLEOTIDE SEQUENCE [LARGE SCALE GENOMIC DNA]</scope>
    <source>
        <strain evidence="11 12">CT2</strain>
    </source>
</reference>
<keyword evidence="4" id="KW-0479">Metal-binding</keyword>
<proteinExistence type="inferred from homology"/>
<comment type="similarity">
    <text evidence="1 10">Belongs to the tannase family.</text>
</comment>
<gene>
    <name evidence="11" type="ORF">CTheo_2014</name>
</gene>
<evidence type="ECO:0000256" key="4">
    <source>
        <dbReference type="ARBA" id="ARBA00022723"/>
    </source>
</evidence>
<keyword evidence="12" id="KW-1185">Reference proteome</keyword>
<name>A0A5N5QSJ6_9AGAM</name>
<sequence>MITRWLPISVALLYGVSAEKSLDCPGLFNSSQVLISGLKPYVSAVHPANVTFIPVDNPAYPSPVPDLPEFCRFGAEFNTSTTSKFRFEIWMPRAEHWNGRLRSNPLFDDPLLITPLPLRSLRFRGQWRSEYTQFGYFEPISNNIKDAGGVNYADMGIPLAKYGFAVASTDTGPGHNGSVVDGTFAISNPESQIDFGHRAVHLSAKFAKAISKSYYGKQSQYNYWIGCSSGGKQGVKSAQEYPEDFDGVIAGAPAQWWPHLNGFTTHVNLLNAKTTTPGAVIPTSFFGALYQEVVAQCDNLDGVSDGIITNPRRCKPDLSRVACGSSNSSVYVNATNCLSGAQLVTLKAIYTNWTSTSGEFLFPTFEPGSEFGWAGSVNGFPFGPARVEQDIRIINETELQRLTAIADATDPGQTNAINPNLKPFFKRGGKLLQYHGFADTLIPSGSSLWYYEHVRSYFNNADLSDKYRLFMLPGVGHCSGGPGADAFGGPGQRSVSQGSSGQSLSFDAKHDMILAVMQWVEKGVAPESLIGAKYVYDNRALGTSFTRLLCPYPQVSNASDTYAKAFIQRALT</sequence>
<keyword evidence="6 10" id="KW-0378">Hydrolase</keyword>
<evidence type="ECO:0000256" key="5">
    <source>
        <dbReference type="ARBA" id="ARBA00022729"/>
    </source>
</evidence>
<keyword evidence="8" id="KW-1015">Disulfide bond</keyword>
<dbReference type="SUPFAM" id="SSF53474">
    <property type="entry name" value="alpha/beta-Hydrolases"/>
    <property type="match status" value="1"/>
</dbReference>
<dbReference type="OrthoDB" id="3039123at2759"/>
<organism evidence="11 12">
    <name type="scientific">Ceratobasidium theobromae</name>
    <dbReference type="NCBI Taxonomy" id="1582974"/>
    <lineage>
        <taxon>Eukaryota</taxon>
        <taxon>Fungi</taxon>
        <taxon>Dikarya</taxon>
        <taxon>Basidiomycota</taxon>
        <taxon>Agaricomycotina</taxon>
        <taxon>Agaricomycetes</taxon>
        <taxon>Cantharellales</taxon>
        <taxon>Ceratobasidiaceae</taxon>
        <taxon>Ceratobasidium</taxon>
    </lineage>
</organism>
<evidence type="ECO:0000313" key="11">
    <source>
        <dbReference type="EMBL" id="KAB5594531.1"/>
    </source>
</evidence>
<dbReference type="EC" id="3.1.1.-" evidence="10"/>
<evidence type="ECO:0000256" key="8">
    <source>
        <dbReference type="ARBA" id="ARBA00023157"/>
    </source>
</evidence>
<dbReference type="GO" id="GO:0030600">
    <property type="term" value="F:feruloyl esterase activity"/>
    <property type="evidence" value="ECO:0007669"/>
    <property type="project" value="UniProtKB-EC"/>
</dbReference>
<comment type="caution">
    <text evidence="11">The sequence shown here is derived from an EMBL/GenBank/DDBJ whole genome shotgun (WGS) entry which is preliminary data.</text>
</comment>
<dbReference type="EMBL" id="SSOP01000019">
    <property type="protein sequence ID" value="KAB5594531.1"/>
    <property type="molecule type" value="Genomic_DNA"/>
</dbReference>
<keyword evidence="7" id="KW-0106">Calcium</keyword>
<dbReference type="Pfam" id="PF07519">
    <property type="entry name" value="Tannase"/>
    <property type="match status" value="2"/>
</dbReference>
<feature type="signal peptide" evidence="10">
    <location>
        <begin position="1"/>
        <end position="18"/>
    </location>
</feature>
<keyword evidence="2" id="KW-0719">Serine esterase</keyword>
<dbReference type="Proteomes" id="UP000383932">
    <property type="component" value="Unassembled WGS sequence"/>
</dbReference>
<dbReference type="GO" id="GO:0046872">
    <property type="term" value="F:metal ion binding"/>
    <property type="evidence" value="ECO:0007669"/>
    <property type="project" value="UniProtKB-KW"/>
</dbReference>
<evidence type="ECO:0000256" key="9">
    <source>
        <dbReference type="ARBA" id="ARBA00034075"/>
    </source>
</evidence>
<dbReference type="Gene3D" id="3.40.50.1820">
    <property type="entry name" value="alpha/beta hydrolase"/>
    <property type="match status" value="1"/>
</dbReference>
<dbReference type="PANTHER" id="PTHR33938">
    <property type="entry name" value="FERULOYL ESTERASE B-RELATED"/>
    <property type="match status" value="1"/>
</dbReference>
<dbReference type="InterPro" id="IPR011118">
    <property type="entry name" value="Tannase/feruloyl_esterase"/>
</dbReference>
<protein>
    <recommendedName>
        <fullName evidence="10">Carboxylic ester hydrolase</fullName>
        <ecNumber evidence="10">3.1.1.-</ecNumber>
    </recommendedName>
</protein>
<comment type="catalytic activity">
    <reaction evidence="9">
        <text>feruloyl-polysaccharide + H2O = ferulate + polysaccharide.</text>
        <dbReference type="EC" id="3.1.1.73"/>
    </reaction>
</comment>
<evidence type="ECO:0000313" key="12">
    <source>
        <dbReference type="Proteomes" id="UP000383932"/>
    </source>
</evidence>
<keyword evidence="3" id="KW-0119">Carbohydrate metabolism</keyword>
<evidence type="ECO:0000256" key="10">
    <source>
        <dbReference type="RuleBase" id="RU361238"/>
    </source>
</evidence>
<accession>A0A5N5QSJ6</accession>
<feature type="chain" id="PRO_5024501172" description="Carboxylic ester hydrolase" evidence="10">
    <location>
        <begin position="19"/>
        <end position="572"/>
    </location>
</feature>
<dbReference type="InterPro" id="IPR029058">
    <property type="entry name" value="AB_hydrolase_fold"/>
</dbReference>
<keyword evidence="3" id="KW-0858">Xylan degradation</keyword>
<dbReference type="GO" id="GO:0045493">
    <property type="term" value="P:xylan catabolic process"/>
    <property type="evidence" value="ECO:0007669"/>
    <property type="project" value="UniProtKB-KW"/>
</dbReference>
<evidence type="ECO:0000256" key="7">
    <source>
        <dbReference type="ARBA" id="ARBA00022837"/>
    </source>
</evidence>